<reference evidence="2 3" key="1">
    <citation type="submission" date="2009-08" db="EMBL/GenBank/DDBJ databases">
        <title>The Genome Sequence of Spizellomyces punctatus strain DAOM BR117.</title>
        <authorList>
            <consortium name="The Broad Institute Genome Sequencing Platform"/>
            <person name="Russ C."/>
            <person name="Cuomo C."/>
            <person name="Shea T."/>
            <person name="Young S.K."/>
            <person name="Zeng Q."/>
            <person name="Koehrsen M."/>
            <person name="Haas B."/>
            <person name="Borodovsky M."/>
            <person name="Guigo R."/>
            <person name="Alvarado L."/>
            <person name="Berlin A."/>
            <person name="Bochicchio J."/>
            <person name="Borenstein D."/>
            <person name="Chapman S."/>
            <person name="Chen Z."/>
            <person name="Engels R."/>
            <person name="Freedman E."/>
            <person name="Gellesch M."/>
            <person name="Goldberg J."/>
            <person name="Griggs A."/>
            <person name="Gujja S."/>
            <person name="Heiman D."/>
            <person name="Hepburn T."/>
            <person name="Howarth C."/>
            <person name="Jen D."/>
            <person name="Larson L."/>
            <person name="Lewis B."/>
            <person name="Mehta T."/>
            <person name="Park D."/>
            <person name="Pearson M."/>
            <person name="Roberts A."/>
            <person name="Saif S."/>
            <person name="Shenoy N."/>
            <person name="Sisk P."/>
            <person name="Stolte C."/>
            <person name="Sykes S."/>
            <person name="Thomson T."/>
            <person name="Walk T."/>
            <person name="White J."/>
            <person name="Yandava C."/>
            <person name="Burger G."/>
            <person name="Gray M.W."/>
            <person name="Holland P.W.H."/>
            <person name="King N."/>
            <person name="Lang F.B.F."/>
            <person name="Roger A.J."/>
            <person name="Ruiz-Trillo I."/>
            <person name="Lander E."/>
            <person name="Nusbaum C."/>
        </authorList>
    </citation>
    <scope>NUCLEOTIDE SEQUENCE [LARGE SCALE GENOMIC DNA]</scope>
    <source>
        <strain evidence="2 3">DAOM BR117</strain>
    </source>
</reference>
<dbReference type="InParanoid" id="A0A0L0HQM6"/>
<dbReference type="VEuPathDB" id="FungiDB:SPPG_02411"/>
<protein>
    <submittedName>
        <fullName evidence="2">Uncharacterized protein</fullName>
    </submittedName>
</protein>
<dbReference type="Proteomes" id="UP000053201">
    <property type="component" value="Unassembled WGS sequence"/>
</dbReference>
<evidence type="ECO:0000313" key="3">
    <source>
        <dbReference type="Proteomes" id="UP000053201"/>
    </source>
</evidence>
<keyword evidence="3" id="KW-1185">Reference proteome</keyword>
<name>A0A0L0HQM6_SPIPD</name>
<gene>
    <name evidence="2" type="ORF">SPPG_02411</name>
</gene>
<dbReference type="RefSeq" id="XP_016611407.1">
    <property type="nucleotide sequence ID" value="XM_016750702.1"/>
</dbReference>
<evidence type="ECO:0000313" key="2">
    <source>
        <dbReference type="EMBL" id="KND03368.1"/>
    </source>
</evidence>
<accession>A0A0L0HQM6</accession>
<evidence type="ECO:0000256" key="1">
    <source>
        <dbReference type="SAM" id="MobiDB-lite"/>
    </source>
</evidence>
<organism evidence="2 3">
    <name type="scientific">Spizellomyces punctatus (strain DAOM BR117)</name>
    <dbReference type="NCBI Taxonomy" id="645134"/>
    <lineage>
        <taxon>Eukaryota</taxon>
        <taxon>Fungi</taxon>
        <taxon>Fungi incertae sedis</taxon>
        <taxon>Chytridiomycota</taxon>
        <taxon>Chytridiomycota incertae sedis</taxon>
        <taxon>Chytridiomycetes</taxon>
        <taxon>Spizellomycetales</taxon>
        <taxon>Spizellomycetaceae</taxon>
        <taxon>Spizellomyces</taxon>
    </lineage>
</organism>
<dbReference type="GeneID" id="27685999"/>
<sequence length="123" mass="13616">MLVKSKYTSRLFEFSTFAPNIGRGRTLSCAGIQVARFIIERLGEVVKAKRGARCGELDILWDMVAPNGRDIFETESSLRHARIDGGSGAIPQQAHRARRHVAARRGLGFRESEDGQQDTDSVS</sequence>
<dbReference type="AlphaFoldDB" id="A0A0L0HQM6"/>
<proteinExistence type="predicted"/>
<feature type="region of interest" description="Disordered" evidence="1">
    <location>
        <begin position="83"/>
        <end position="123"/>
    </location>
</feature>
<dbReference type="EMBL" id="KQ257452">
    <property type="protein sequence ID" value="KND03368.1"/>
    <property type="molecule type" value="Genomic_DNA"/>
</dbReference>